<evidence type="ECO:0000313" key="2">
    <source>
        <dbReference type="Proteomes" id="UP001151760"/>
    </source>
</evidence>
<dbReference type="Proteomes" id="UP001151760">
    <property type="component" value="Unassembled WGS sequence"/>
</dbReference>
<protein>
    <submittedName>
        <fullName evidence="1">RNA-directed DNA polymerase, eukaryota, reverse transcriptase zinc-binding domain protein</fullName>
    </submittedName>
</protein>
<name>A0ABQ5ACY3_9ASTR</name>
<dbReference type="InterPro" id="IPR036691">
    <property type="entry name" value="Endo/exonu/phosph_ase_sf"/>
</dbReference>
<dbReference type="SUPFAM" id="SSF56219">
    <property type="entry name" value="DNase I-like"/>
    <property type="match status" value="1"/>
</dbReference>
<proteinExistence type="predicted"/>
<dbReference type="GO" id="GO:0003964">
    <property type="term" value="F:RNA-directed DNA polymerase activity"/>
    <property type="evidence" value="ECO:0007669"/>
    <property type="project" value="UniProtKB-KW"/>
</dbReference>
<keyword evidence="1" id="KW-0695">RNA-directed DNA polymerase</keyword>
<reference evidence="1" key="2">
    <citation type="submission" date="2022-01" db="EMBL/GenBank/DDBJ databases">
        <authorList>
            <person name="Yamashiro T."/>
            <person name="Shiraishi A."/>
            <person name="Satake H."/>
            <person name="Nakayama K."/>
        </authorList>
    </citation>
    <scope>NUCLEOTIDE SEQUENCE</scope>
</reference>
<sequence>MPLPKILTLSLGPSDAVTKVCDAVSTNCIQILEALRVKLQSCPVSSHIESKSRVFPPNAIQVLKTQKETIKHIFWAYLHDLEEDVNVMKVHLSGQAILCLIKTVYKGTVNNNPWILIGDWNLSLNIEDHYGGSCKSDDMIKFQECLDKIEVEDLNCLGAHFTWIQSRLNPTNDILKKIDKVLGITMMSRKKKAFIFTNYIANKPEFKEIMEKEWNIDTNGCKLYRLEKKLKAMKNHMKELNWKQGNLFEKVTKWRENMKDTQKEVDKDPSNDALKKKNVANQFVKHFQEFLRKEVSVIEMEPNTIHITNKVSMEVATMMTRPMNDEEVKKALFDICDNKASGPVGFTSKFYKKEWNTVGKDVCEAVKDFFSTRNCLGK</sequence>
<comment type="caution">
    <text evidence="1">The sequence shown here is derived from an EMBL/GenBank/DDBJ whole genome shotgun (WGS) entry which is preliminary data.</text>
</comment>
<dbReference type="Gene3D" id="3.60.10.10">
    <property type="entry name" value="Endonuclease/exonuclease/phosphatase"/>
    <property type="match status" value="1"/>
</dbReference>
<keyword evidence="2" id="KW-1185">Reference proteome</keyword>
<organism evidence="1 2">
    <name type="scientific">Tanacetum coccineum</name>
    <dbReference type="NCBI Taxonomy" id="301880"/>
    <lineage>
        <taxon>Eukaryota</taxon>
        <taxon>Viridiplantae</taxon>
        <taxon>Streptophyta</taxon>
        <taxon>Embryophyta</taxon>
        <taxon>Tracheophyta</taxon>
        <taxon>Spermatophyta</taxon>
        <taxon>Magnoliopsida</taxon>
        <taxon>eudicotyledons</taxon>
        <taxon>Gunneridae</taxon>
        <taxon>Pentapetalae</taxon>
        <taxon>asterids</taxon>
        <taxon>campanulids</taxon>
        <taxon>Asterales</taxon>
        <taxon>Asteraceae</taxon>
        <taxon>Asteroideae</taxon>
        <taxon>Anthemideae</taxon>
        <taxon>Anthemidinae</taxon>
        <taxon>Tanacetum</taxon>
    </lineage>
</organism>
<accession>A0ABQ5ACY3</accession>
<keyword evidence="1" id="KW-0548">Nucleotidyltransferase</keyword>
<keyword evidence="1" id="KW-0808">Transferase</keyword>
<reference evidence="1" key="1">
    <citation type="journal article" date="2022" name="Int. J. Mol. Sci.">
        <title>Draft Genome of Tanacetum Coccineum: Genomic Comparison of Closely Related Tanacetum-Family Plants.</title>
        <authorList>
            <person name="Yamashiro T."/>
            <person name="Shiraishi A."/>
            <person name="Nakayama K."/>
            <person name="Satake H."/>
        </authorList>
    </citation>
    <scope>NUCLEOTIDE SEQUENCE</scope>
</reference>
<evidence type="ECO:0000313" key="1">
    <source>
        <dbReference type="EMBL" id="GJS98853.1"/>
    </source>
</evidence>
<dbReference type="EMBL" id="BQNB010012075">
    <property type="protein sequence ID" value="GJS98853.1"/>
    <property type="molecule type" value="Genomic_DNA"/>
</dbReference>
<gene>
    <name evidence="1" type="ORF">Tco_0820023</name>
</gene>